<dbReference type="Proteomes" id="UP000028981">
    <property type="component" value="Unassembled WGS sequence"/>
</dbReference>
<protein>
    <recommendedName>
        <fullName evidence="6">Sodium/calcium exchanger membrane region domain-containing protein</fullName>
    </recommendedName>
</protein>
<evidence type="ECO:0000313" key="7">
    <source>
        <dbReference type="EMBL" id="KFL32431.1"/>
    </source>
</evidence>
<evidence type="ECO:0000256" key="5">
    <source>
        <dbReference type="SAM" id="Phobius"/>
    </source>
</evidence>
<evidence type="ECO:0000313" key="8">
    <source>
        <dbReference type="Proteomes" id="UP000028981"/>
    </source>
</evidence>
<feature type="transmembrane region" description="Helical" evidence="5">
    <location>
        <begin position="344"/>
        <end position="363"/>
    </location>
</feature>
<dbReference type="InterPro" id="IPR052946">
    <property type="entry name" value="Alkaline_pH_Ca-Antiporter"/>
</dbReference>
<proteinExistence type="predicted"/>
<dbReference type="PANTHER" id="PTHR37958:SF1">
    <property type="entry name" value="SODIUM-POTASSIUM_PROTON ANTIPORTER CHAA"/>
    <property type="match status" value="1"/>
</dbReference>
<name>A0A087M6C8_9HYPH</name>
<feature type="domain" description="Sodium/calcium exchanger membrane region" evidence="6">
    <location>
        <begin position="218"/>
        <end position="361"/>
    </location>
</feature>
<evidence type="ECO:0000256" key="1">
    <source>
        <dbReference type="ARBA" id="ARBA00004141"/>
    </source>
</evidence>
<feature type="transmembrane region" description="Helical" evidence="5">
    <location>
        <begin position="69"/>
        <end position="91"/>
    </location>
</feature>
<accession>A0A087M6C8</accession>
<dbReference type="GO" id="GO:0005886">
    <property type="term" value="C:plasma membrane"/>
    <property type="evidence" value="ECO:0007669"/>
    <property type="project" value="TreeGrafter"/>
</dbReference>
<reference evidence="7 8" key="1">
    <citation type="submission" date="2014-08" db="EMBL/GenBank/DDBJ databases">
        <authorList>
            <person name="Hassan Y.I."/>
            <person name="Lepp D."/>
            <person name="Zhou T."/>
        </authorList>
    </citation>
    <scope>NUCLEOTIDE SEQUENCE [LARGE SCALE GENOMIC DNA]</scope>
    <source>
        <strain evidence="7 8">IFO13584</strain>
    </source>
</reference>
<feature type="domain" description="Sodium/calcium exchanger membrane region" evidence="6">
    <location>
        <begin position="40"/>
        <end position="190"/>
    </location>
</feature>
<dbReference type="EMBL" id="JQGC01000002">
    <property type="protein sequence ID" value="KFL32431.1"/>
    <property type="molecule type" value="Genomic_DNA"/>
</dbReference>
<feature type="transmembrane region" description="Helical" evidence="5">
    <location>
        <begin position="103"/>
        <end position="125"/>
    </location>
</feature>
<comment type="subcellular location">
    <subcellularLocation>
        <location evidence="1">Membrane</location>
        <topology evidence="1">Multi-pass membrane protein</topology>
    </subcellularLocation>
</comment>
<feature type="transmembrane region" description="Helical" evidence="5">
    <location>
        <begin position="315"/>
        <end position="337"/>
    </location>
</feature>
<evidence type="ECO:0000256" key="3">
    <source>
        <dbReference type="ARBA" id="ARBA00022989"/>
    </source>
</evidence>
<feature type="transmembrane region" description="Helical" evidence="5">
    <location>
        <begin position="285"/>
        <end position="309"/>
    </location>
</feature>
<dbReference type="OrthoDB" id="9787814at2"/>
<dbReference type="GO" id="GO:0015386">
    <property type="term" value="F:potassium:proton antiporter activity"/>
    <property type="evidence" value="ECO:0007669"/>
    <property type="project" value="TreeGrafter"/>
</dbReference>
<dbReference type="InterPro" id="IPR004837">
    <property type="entry name" value="NaCa_Exmemb"/>
</dbReference>
<sequence length="364" mass="37938">MPLFTPEVLLPVTALLLGIVLHLAHAQIANLPTFAEVAISLGILGLVFWTVFVALHHAEAIAHKVGEPFGTLVLTTAVTAIEVSVIVSVMLHGTPNPAIARESVFSTVMIVCAGVVGLALLLGGLRHHHQEHKREGTNALLAVIIALSILVLVLPNFTLTTAPGAFSPPQLLFVSGLCLLLYVGFVFAQTSRHREDFVDDLVAIETEGHPKPAGLVRSFVLLGIGLIGIVVLAEHVAAVLETGLEAIHSQQTDAIVGAFIATLVLLPETMAAIRAAMRNELQRSLNIALGSACATIGLTVPVVAAASVITGHPLVLGLGPGDSVLLLLALAVSMVSFGSGRTTALTGFVHLTVFLAYILLIALP</sequence>
<feature type="transmembrane region" description="Helical" evidence="5">
    <location>
        <begin position="219"/>
        <end position="240"/>
    </location>
</feature>
<gene>
    <name evidence="7" type="ORF">JP75_02425</name>
</gene>
<organism evidence="7 8">
    <name type="scientific">Devosia riboflavina</name>
    <dbReference type="NCBI Taxonomy" id="46914"/>
    <lineage>
        <taxon>Bacteria</taxon>
        <taxon>Pseudomonadati</taxon>
        <taxon>Pseudomonadota</taxon>
        <taxon>Alphaproteobacteria</taxon>
        <taxon>Hyphomicrobiales</taxon>
        <taxon>Devosiaceae</taxon>
        <taxon>Devosia</taxon>
    </lineage>
</organism>
<dbReference type="PANTHER" id="PTHR37958">
    <property type="entry name" value="SODIUM-POTASSIUM/PROTON ANTIPORTER CHAA"/>
    <property type="match status" value="1"/>
</dbReference>
<evidence type="ECO:0000259" key="6">
    <source>
        <dbReference type="Pfam" id="PF01699"/>
    </source>
</evidence>
<dbReference type="AlphaFoldDB" id="A0A087M6C8"/>
<keyword evidence="4 5" id="KW-0472">Membrane</keyword>
<dbReference type="Pfam" id="PF01699">
    <property type="entry name" value="Na_Ca_ex"/>
    <property type="match status" value="2"/>
</dbReference>
<dbReference type="GO" id="GO:0015385">
    <property type="term" value="F:sodium:proton antiporter activity"/>
    <property type="evidence" value="ECO:0007669"/>
    <property type="project" value="TreeGrafter"/>
</dbReference>
<comment type="caution">
    <text evidence="7">The sequence shown here is derived from an EMBL/GenBank/DDBJ whole genome shotgun (WGS) entry which is preliminary data.</text>
</comment>
<keyword evidence="3 5" id="KW-1133">Transmembrane helix</keyword>
<feature type="transmembrane region" description="Helical" evidence="5">
    <location>
        <begin position="36"/>
        <end position="57"/>
    </location>
</feature>
<feature type="transmembrane region" description="Helical" evidence="5">
    <location>
        <begin position="170"/>
        <end position="188"/>
    </location>
</feature>
<feature type="transmembrane region" description="Helical" evidence="5">
    <location>
        <begin position="252"/>
        <end position="273"/>
    </location>
</feature>
<dbReference type="STRING" id="46914.JP75_02425"/>
<evidence type="ECO:0000256" key="2">
    <source>
        <dbReference type="ARBA" id="ARBA00022692"/>
    </source>
</evidence>
<keyword evidence="8" id="KW-1185">Reference proteome</keyword>
<evidence type="ECO:0000256" key="4">
    <source>
        <dbReference type="ARBA" id="ARBA00023136"/>
    </source>
</evidence>
<keyword evidence="2 5" id="KW-0812">Transmembrane</keyword>
<feature type="transmembrane region" description="Helical" evidence="5">
    <location>
        <begin position="137"/>
        <end position="158"/>
    </location>
</feature>